<dbReference type="Pfam" id="PF00078">
    <property type="entry name" value="RVT_1"/>
    <property type="match status" value="1"/>
</dbReference>
<dbReference type="GO" id="GO:0071897">
    <property type="term" value="P:DNA biosynthetic process"/>
    <property type="evidence" value="ECO:0007669"/>
    <property type="project" value="UniProtKB-ARBA"/>
</dbReference>
<proteinExistence type="predicted"/>
<evidence type="ECO:0000313" key="4">
    <source>
        <dbReference type="Proteomes" id="UP000594454"/>
    </source>
</evidence>
<gene>
    <name evidence="3" type="ORF">HERILL_LOCUS16077</name>
</gene>
<evidence type="ECO:0000256" key="1">
    <source>
        <dbReference type="SAM" id="MobiDB-lite"/>
    </source>
</evidence>
<dbReference type="InParanoid" id="A0A7R8Z1P8"/>
<dbReference type="InterPro" id="IPR043502">
    <property type="entry name" value="DNA/RNA_pol_sf"/>
</dbReference>
<organism evidence="3 4">
    <name type="scientific">Hermetia illucens</name>
    <name type="common">Black soldier fly</name>
    <dbReference type="NCBI Taxonomy" id="343691"/>
    <lineage>
        <taxon>Eukaryota</taxon>
        <taxon>Metazoa</taxon>
        <taxon>Ecdysozoa</taxon>
        <taxon>Arthropoda</taxon>
        <taxon>Hexapoda</taxon>
        <taxon>Insecta</taxon>
        <taxon>Pterygota</taxon>
        <taxon>Neoptera</taxon>
        <taxon>Endopterygota</taxon>
        <taxon>Diptera</taxon>
        <taxon>Brachycera</taxon>
        <taxon>Stratiomyomorpha</taxon>
        <taxon>Stratiomyidae</taxon>
        <taxon>Hermetiinae</taxon>
        <taxon>Hermetia</taxon>
    </lineage>
</organism>
<protein>
    <recommendedName>
        <fullName evidence="2">Reverse transcriptase domain-containing protein</fullName>
    </recommendedName>
</protein>
<name>A0A7R8Z1P8_HERIL</name>
<sequence>MQTVVNNGLPQGSCLSPTLFNLYTAELHKISDAHNQIFQFADDCLLLTSGPTTEGALKNAKTLTEKFSRLSNDLRLKINHAKSKLILFNRTKENSVQLEFNQNAIRNAHRIKYLGILLTNNLITRPHFSAKILENSLPKEVINFLTNFNSNLHPQEGLNIFRSLLRSRADYATPLNLNIPKYTLSKVESQHRTQIKRILGLSNSTPNHVVYVLAKELPLEYRQTLQSLKSLINTHLYHSQNRCPGPQPTSPHAKILAEYNGLIAQIQSPSLSRKPGNLFVHLNIDPALLKSEQSEGLKNHFASLVQKLLSRGYAVLFTDASKTPQSTTCATLHLNSNGTHIIKINPNASIQTAELTAINLAIKNPVTKNCNLYRLKGGVLQTEQPMHHRHDSPRHIPQYQNPKI</sequence>
<dbReference type="AlphaFoldDB" id="A0A7R8Z1P8"/>
<dbReference type="InterPro" id="IPR000477">
    <property type="entry name" value="RT_dom"/>
</dbReference>
<evidence type="ECO:0000313" key="3">
    <source>
        <dbReference type="EMBL" id="CAD7093814.1"/>
    </source>
</evidence>
<dbReference type="PROSITE" id="PS50878">
    <property type="entry name" value="RT_POL"/>
    <property type="match status" value="1"/>
</dbReference>
<dbReference type="PANTHER" id="PTHR33332">
    <property type="entry name" value="REVERSE TRANSCRIPTASE DOMAIN-CONTAINING PROTEIN"/>
    <property type="match status" value="1"/>
</dbReference>
<keyword evidence="4" id="KW-1185">Reference proteome</keyword>
<evidence type="ECO:0000259" key="2">
    <source>
        <dbReference type="PROSITE" id="PS50878"/>
    </source>
</evidence>
<dbReference type="Proteomes" id="UP000594454">
    <property type="component" value="Chromosome 6"/>
</dbReference>
<feature type="domain" description="Reverse transcriptase" evidence="2">
    <location>
        <begin position="1"/>
        <end position="118"/>
    </location>
</feature>
<reference evidence="3 4" key="1">
    <citation type="submission" date="2020-11" db="EMBL/GenBank/DDBJ databases">
        <authorList>
            <person name="Wallbank WR R."/>
            <person name="Pardo Diaz C."/>
            <person name="Kozak K."/>
            <person name="Martin S."/>
            <person name="Jiggins C."/>
            <person name="Moest M."/>
            <person name="Warren A I."/>
            <person name="Generalovic N T."/>
            <person name="Byers J.R.P. K."/>
            <person name="Montejo-Kovacevich G."/>
            <person name="Yen C E."/>
        </authorList>
    </citation>
    <scope>NUCLEOTIDE SEQUENCE [LARGE SCALE GENOMIC DNA]</scope>
</reference>
<dbReference type="EMBL" id="LR899014">
    <property type="protein sequence ID" value="CAD7093814.1"/>
    <property type="molecule type" value="Genomic_DNA"/>
</dbReference>
<feature type="region of interest" description="Disordered" evidence="1">
    <location>
        <begin position="384"/>
        <end position="404"/>
    </location>
</feature>
<accession>A0A7R8Z1P8</accession>
<dbReference type="SUPFAM" id="SSF56672">
    <property type="entry name" value="DNA/RNA polymerases"/>
    <property type="match status" value="1"/>
</dbReference>